<dbReference type="PANTHER" id="PTHR44858">
    <property type="entry name" value="TETRATRICOPEPTIDE REPEAT PROTEIN 6"/>
    <property type="match status" value="1"/>
</dbReference>
<dbReference type="SUPFAM" id="SSF48452">
    <property type="entry name" value="TPR-like"/>
    <property type="match status" value="2"/>
</dbReference>
<feature type="repeat" description="TPR" evidence="3">
    <location>
        <begin position="425"/>
        <end position="458"/>
    </location>
</feature>
<dbReference type="InterPro" id="IPR011990">
    <property type="entry name" value="TPR-like_helical_dom_sf"/>
</dbReference>
<reference evidence="4 5" key="1">
    <citation type="submission" date="2019-07" db="EMBL/GenBank/DDBJ databases">
        <title>Whole genome shotgun sequence of Brevifollis gellanilyticus NBRC 108608.</title>
        <authorList>
            <person name="Hosoyama A."/>
            <person name="Uohara A."/>
            <person name="Ohji S."/>
            <person name="Ichikawa N."/>
        </authorList>
    </citation>
    <scope>NUCLEOTIDE SEQUENCE [LARGE SCALE GENOMIC DNA]</scope>
    <source>
        <strain evidence="4 5">NBRC 108608</strain>
    </source>
</reference>
<dbReference type="Pfam" id="PF13181">
    <property type="entry name" value="TPR_8"/>
    <property type="match status" value="1"/>
</dbReference>
<dbReference type="InterPro" id="IPR050498">
    <property type="entry name" value="Ycf3"/>
</dbReference>
<evidence type="ECO:0008006" key="6">
    <source>
        <dbReference type="Google" id="ProtNLM"/>
    </source>
</evidence>
<dbReference type="Pfam" id="PF13432">
    <property type="entry name" value="TPR_16"/>
    <property type="match status" value="2"/>
</dbReference>
<keyword evidence="5" id="KW-1185">Reference proteome</keyword>
<dbReference type="SMART" id="SM00028">
    <property type="entry name" value="TPR"/>
    <property type="match status" value="9"/>
</dbReference>
<accession>A0A512MC11</accession>
<protein>
    <recommendedName>
        <fullName evidence="6">Tetratricopeptide repeat protein</fullName>
    </recommendedName>
</protein>
<evidence type="ECO:0000256" key="1">
    <source>
        <dbReference type="ARBA" id="ARBA00022737"/>
    </source>
</evidence>
<keyword evidence="2 3" id="KW-0802">TPR repeat</keyword>
<dbReference type="SUPFAM" id="SSF81901">
    <property type="entry name" value="HCP-like"/>
    <property type="match status" value="1"/>
</dbReference>
<dbReference type="Proteomes" id="UP000321577">
    <property type="component" value="Unassembled WGS sequence"/>
</dbReference>
<proteinExistence type="predicted"/>
<feature type="repeat" description="TPR" evidence="3">
    <location>
        <begin position="62"/>
        <end position="95"/>
    </location>
</feature>
<evidence type="ECO:0000313" key="5">
    <source>
        <dbReference type="Proteomes" id="UP000321577"/>
    </source>
</evidence>
<evidence type="ECO:0000256" key="2">
    <source>
        <dbReference type="ARBA" id="ARBA00022803"/>
    </source>
</evidence>
<sequence>MPAKKAFRLVPTGLALVFLTGASLLEGKNYSPEKADLSLPKVGSPPPADLELKAEGSALSEAMAHYATALQLENSGKMREALQHYLEVLKVDPTNAELATHTAELAYHYQGRPQAVAVLEKAVALRPEDPAVHLNLIRFLTTYVSEDPFEKDRTSQLVAEVVKRFPKRANVVSFAVLHHLSFSQRAEALAILDEASKQDVKSPGYWLELGRTAQQVWPLAQMEMREDHVKRVNFFFDRALMLAAAGPKGDAVRLEVAQFYVLTNQLELARGLCEKIVALSGSLQARKLLYRLYDSAEERDSALAVLEKIVEQVPDDVEQRRLLVQAYESREEWARAVPHLEAAIQLGGGDASEYQALGQLLLQARLYEKLVQLCERTTKLYPDNPIFHIHAAFAQRSLLRWEKAIQSMEKAAAMAENGQAELVNHRFYFQFGLTLERGGRAEEAGKMFEKAITLTPKDELDDAANTMNYLGYMWLEDGRYLDKAGELIRKANELQPDKAAYVDSLGWWHYKKGDYAHAVIELERAFSLLKNPEPDDAEIVEHLGQAHLKLGDKTKAREMFEKARDMGPTDPKLLKRIAEGLEATK</sequence>
<dbReference type="AlphaFoldDB" id="A0A512MC11"/>
<dbReference type="EMBL" id="BKAG01000027">
    <property type="protein sequence ID" value="GEP44268.1"/>
    <property type="molecule type" value="Genomic_DNA"/>
</dbReference>
<dbReference type="PANTHER" id="PTHR44858:SF1">
    <property type="entry name" value="UDP-N-ACETYLGLUCOSAMINE--PEPTIDE N-ACETYLGLUCOSAMINYLTRANSFERASE SPINDLY-RELATED"/>
    <property type="match status" value="1"/>
</dbReference>
<organism evidence="4 5">
    <name type="scientific">Brevifollis gellanilyticus</name>
    <dbReference type="NCBI Taxonomy" id="748831"/>
    <lineage>
        <taxon>Bacteria</taxon>
        <taxon>Pseudomonadati</taxon>
        <taxon>Verrucomicrobiota</taxon>
        <taxon>Verrucomicrobiia</taxon>
        <taxon>Verrucomicrobiales</taxon>
        <taxon>Verrucomicrobiaceae</taxon>
    </lineage>
</organism>
<gene>
    <name evidence="4" type="ORF">BGE01nite_35590</name>
</gene>
<dbReference type="InterPro" id="IPR019734">
    <property type="entry name" value="TPR_rpt"/>
</dbReference>
<evidence type="ECO:0000313" key="4">
    <source>
        <dbReference type="EMBL" id="GEP44268.1"/>
    </source>
</evidence>
<keyword evidence="1" id="KW-0677">Repeat</keyword>
<evidence type="ECO:0000256" key="3">
    <source>
        <dbReference type="PROSITE-ProRule" id="PRU00339"/>
    </source>
</evidence>
<name>A0A512MC11_9BACT</name>
<feature type="repeat" description="TPR" evidence="3">
    <location>
        <begin position="537"/>
        <end position="570"/>
    </location>
</feature>
<comment type="caution">
    <text evidence="4">The sequence shown here is derived from an EMBL/GenBank/DDBJ whole genome shotgun (WGS) entry which is preliminary data.</text>
</comment>
<dbReference type="Gene3D" id="1.25.40.10">
    <property type="entry name" value="Tetratricopeptide repeat domain"/>
    <property type="match status" value="4"/>
</dbReference>
<dbReference type="PROSITE" id="PS50005">
    <property type="entry name" value="TPR"/>
    <property type="match status" value="3"/>
</dbReference>